<sequence length="76" mass="8546">VADLLSKTSRCTGGLRVREDQQRGFYVEGLRRVPCDSAVQVEQLMEQGTRTRTTAATHMNANSSRSHMLIIIQLKQ</sequence>
<organism evidence="7 8">
    <name type="scientific">Cirrhinus mrigala</name>
    <name type="common">Mrigala</name>
    <dbReference type="NCBI Taxonomy" id="683832"/>
    <lineage>
        <taxon>Eukaryota</taxon>
        <taxon>Metazoa</taxon>
        <taxon>Chordata</taxon>
        <taxon>Craniata</taxon>
        <taxon>Vertebrata</taxon>
        <taxon>Euteleostomi</taxon>
        <taxon>Actinopterygii</taxon>
        <taxon>Neopterygii</taxon>
        <taxon>Teleostei</taxon>
        <taxon>Ostariophysi</taxon>
        <taxon>Cypriniformes</taxon>
        <taxon>Cyprinidae</taxon>
        <taxon>Labeoninae</taxon>
        <taxon>Labeonini</taxon>
        <taxon>Cirrhinus</taxon>
    </lineage>
</organism>
<dbReference type="PANTHER" id="PTHR24115:SF344">
    <property type="entry name" value="KINESIN-LIKE PROTEIN KIF28P"/>
    <property type="match status" value="1"/>
</dbReference>
<keyword evidence="4" id="KW-0206">Cytoskeleton</keyword>
<keyword evidence="8" id="KW-1185">Reference proteome</keyword>
<dbReference type="GO" id="GO:0048731">
    <property type="term" value="P:system development"/>
    <property type="evidence" value="ECO:0007669"/>
    <property type="project" value="UniProtKB-ARBA"/>
</dbReference>
<dbReference type="InterPro" id="IPR036961">
    <property type="entry name" value="Kinesin_motor_dom_sf"/>
</dbReference>
<feature type="non-terminal residue" evidence="7">
    <location>
        <position position="1"/>
    </location>
</feature>
<dbReference type="Proteomes" id="UP001529510">
    <property type="component" value="Unassembled WGS sequence"/>
</dbReference>
<dbReference type="Pfam" id="PF00225">
    <property type="entry name" value="Kinesin"/>
    <property type="match status" value="1"/>
</dbReference>
<dbReference type="Gene3D" id="3.40.850.10">
    <property type="entry name" value="Kinesin motor domain"/>
    <property type="match status" value="1"/>
</dbReference>
<comment type="similarity">
    <text evidence="5">Belongs to the TRAFAC class myosin-kinesin ATPase superfamily. Kinesin family.</text>
</comment>
<evidence type="ECO:0000259" key="6">
    <source>
        <dbReference type="PROSITE" id="PS50067"/>
    </source>
</evidence>
<dbReference type="InterPro" id="IPR001752">
    <property type="entry name" value="Kinesin_motor_dom"/>
</dbReference>
<evidence type="ECO:0000256" key="1">
    <source>
        <dbReference type="ARBA" id="ARBA00004245"/>
    </source>
</evidence>
<dbReference type="EMBL" id="JAMKFB020000017">
    <property type="protein sequence ID" value="KAL0169810.1"/>
    <property type="molecule type" value="Genomic_DNA"/>
</dbReference>
<comment type="caution">
    <text evidence="5">Lacks conserved residue(s) required for the propagation of feature annotation.</text>
</comment>
<keyword evidence="2" id="KW-0547">Nucleotide-binding</keyword>
<comment type="subcellular location">
    <subcellularLocation>
        <location evidence="1">Cytoplasm</location>
        <location evidence="1">Cytoskeleton</location>
    </subcellularLocation>
</comment>
<feature type="non-terminal residue" evidence="7">
    <location>
        <position position="76"/>
    </location>
</feature>
<comment type="caution">
    <text evidence="7">The sequence shown here is derived from an EMBL/GenBank/DDBJ whole genome shotgun (WGS) entry which is preliminary data.</text>
</comment>
<dbReference type="PROSITE" id="PS50067">
    <property type="entry name" value="KINESIN_MOTOR_2"/>
    <property type="match status" value="1"/>
</dbReference>
<dbReference type="GO" id="GO:0005524">
    <property type="term" value="F:ATP binding"/>
    <property type="evidence" value="ECO:0007669"/>
    <property type="project" value="UniProtKB-KW"/>
</dbReference>
<evidence type="ECO:0000256" key="2">
    <source>
        <dbReference type="ARBA" id="ARBA00022741"/>
    </source>
</evidence>
<accession>A0ABD0P828</accession>
<feature type="domain" description="Kinesin motor" evidence="6">
    <location>
        <begin position="1"/>
        <end position="76"/>
    </location>
</feature>
<dbReference type="GO" id="GO:0005856">
    <property type="term" value="C:cytoskeleton"/>
    <property type="evidence" value="ECO:0007669"/>
    <property type="project" value="UniProtKB-SubCell"/>
</dbReference>
<dbReference type="InterPro" id="IPR027417">
    <property type="entry name" value="P-loop_NTPase"/>
</dbReference>
<name>A0ABD0P828_CIRMR</name>
<protein>
    <recommendedName>
        <fullName evidence="6">Kinesin motor domain-containing protein</fullName>
    </recommendedName>
</protein>
<keyword evidence="3" id="KW-0067">ATP-binding</keyword>
<dbReference type="SUPFAM" id="SSF52540">
    <property type="entry name" value="P-loop containing nucleoside triphosphate hydrolases"/>
    <property type="match status" value="1"/>
</dbReference>
<dbReference type="PANTHER" id="PTHR24115">
    <property type="entry name" value="KINESIN-RELATED"/>
    <property type="match status" value="1"/>
</dbReference>
<evidence type="ECO:0000256" key="3">
    <source>
        <dbReference type="ARBA" id="ARBA00022840"/>
    </source>
</evidence>
<evidence type="ECO:0000256" key="4">
    <source>
        <dbReference type="ARBA" id="ARBA00023212"/>
    </source>
</evidence>
<reference evidence="7 8" key="1">
    <citation type="submission" date="2024-05" db="EMBL/GenBank/DDBJ databases">
        <title>Genome sequencing and assembly of Indian major carp, Cirrhinus mrigala (Hamilton, 1822).</title>
        <authorList>
            <person name="Mohindra V."/>
            <person name="Chowdhury L.M."/>
            <person name="Lal K."/>
            <person name="Jena J.K."/>
        </authorList>
    </citation>
    <scope>NUCLEOTIDE SEQUENCE [LARGE SCALE GENOMIC DNA]</scope>
    <source>
        <strain evidence="7">CM1030</strain>
        <tissue evidence="7">Blood</tissue>
    </source>
</reference>
<gene>
    <name evidence="7" type="ORF">M9458_034406</name>
</gene>
<dbReference type="AlphaFoldDB" id="A0ABD0P828"/>
<evidence type="ECO:0000313" key="8">
    <source>
        <dbReference type="Proteomes" id="UP001529510"/>
    </source>
</evidence>
<dbReference type="InterPro" id="IPR027640">
    <property type="entry name" value="Kinesin-like_fam"/>
</dbReference>
<evidence type="ECO:0000256" key="5">
    <source>
        <dbReference type="PROSITE-ProRule" id="PRU00283"/>
    </source>
</evidence>
<proteinExistence type="inferred from homology"/>
<keyword evidence="4" id="KW-0963">Cytoplasm</keyword>
<evidence type="ECO:0000313" key="7">
    <source>
        <dbReference type="EMBL" id="KAL0169810.1"/>
    </source>
</evidence>